<dbReference type="PROSITE" id="PS52029">
    <property type="entry name" value="LD_TPASE"/>
    <property type="match status" value="1"/>
</dbReference>
<evidence type="ECO:0000256" key="9">
    <source>
        <dbReference type="PIRSR" id="PIRSR618044-1"/>
    </source>
</evidence>
<dbReference type="GO" id="GO:0071555">
    <property type="term" value="P:cell wall organization"/>
    <property type="evidence" value="ECO:0007669"/>
    <property type="project" value="UniProtKB-UniRule"/>
</dbReference>
<dbReference type="GO" id="GO:0009002">
    <property type="term" value="F:serine-type D-Ala-D-Ala carboxypeptidase activity"/>
    <property type="evidence" value="ECO:0007669"/>
    <property type="project" value="InterPro"/>
</dbReference>
<keyword evidence="3" id="KW-0808">Transferase</keyword>
<proteinExistence type="inferred from homology"/>
<feature type="active site" description="Acyl-ester intermediate" evidence="9">
    <location>
        <position position="322"/>
    </location>
</feature>
<dbReference type="GO" id="GO:0006508">
    <property type="term" value="P:proteolysis"/>
    <property type="evidence" value="ECO:0007669"/>
    <property type="project" value="InterPro"/>
</dbReference>
<comment type="pathway">
    <text evidence="1 11">Cell wall biogenesis; peptidoglycan biosynthesis.</text>
</comment>
<evidence type="ECO:0000256" key="10">
    <source>
        <dbReference type="PIRSR" id="PIRSR618044-2"/>
    </source>
</evidence>
<dbReference type="EMBL" id="PFAG01000021">
    <property type="protein sequence ID" value="PIR98345.1"/>
    <property type="molecule type" value="Genomic_DNA"/>
</dbReference>
<dbReference type="InterPro" id="IPR012338">
    <property type="entry name" value="Beta-lactam/transpept-like"/>
</dbReference>
<dbReference type="PRINTS" id="PR00725">
    <property type="entry name" value="DADACBPTASE1"/>
</dbReference>
<dbReference type="AlphaFoldDB" id="A0A2H0VGV8"/>
<keyword evidence="6 11" id="KW-0133">Cell shape</keyword>
<evidence type="ECO:0000259" key="14">
    <source>
        <dbReference type="PROSITE" id="PS52029"/>
    </source>
</evidence>
<dbReference type="GO" id="GO:0008360">
    <property type="term" value="P:regulation of cell shape"/>
    <property type="evidence" value="ECO:0007669"/>
    <property type="project" value="UniProtKB-UniRule"/>
</dbReference>
<evidence type="ECO:0000256" key="11">
    <source>
        <dbReference type="PROSITE-ProRule" id="PRU01373"/>
    </source>
</evidence>
<feature type="active site" description="Proton acceptor" evidence="9">
    <location>
        <position position="325"/>
    </location>
</feature>
<evidence type="ECO:0000256" key="12">
    <source>
        <dbReference type="RuleBase" id="RU004016"/>
    </source>
</evidence>
<dbReference type="GO" id="GO:0016740">
    <property type="term" value="F:transferase activity"/>
    <property type="evidence" value="ECO:0007669"/>
    <property type="project" value="UniProtKB-KW"/>
</dbReference>
<protein>
    <recommendedName>
        <fullName evidence="14">L,D-TPase catalytic domain-containing protein</fullName>
    </recommendedName>
</protein>
<evidence type="ECO:0000256" key="3">
    <source>
        <dbReference type="ARBA" id="ARBA00022679"/>
    </source>
</evidence>
<keyword evidence="5" id="KW-0378">Hydrolase</keyword>
<keyword evidence="8 11" id="KW-0961">Cell wall biogenesis/degradation</keyword>
<dbReference type="GO" id="GO:0071972">
    <property type="term" value="F:peptidoglycan L,D-transpeptidase activity"/>
    <property type="evidence" value="ECO:0007669"/>
    <property type="project" value="TreeGrafter"/>
</dbReference>
<keyword evidence="7 11" id="KW-0573">Peptidoglycan synthesis</keyword>
<dbReference type="PANTHER" id="PTHR30582:SF2">
    <property type="entry name" value="L,D-TRANSPEPTIDASE YCIB-RELATED"/>
    <property type="match status" value="1"/>
</dbReference>
<keyword evidence="13" id="KW-0472">Membrane</keyword>
<sequence length="530" mass="59404">MIPQELIDYIKKARKEGVREYFIREALIDSGWERKVIEEALNSEDSWPEGKRVDIVMPADEQSDYSKENAPQQKNHDKHTEMYGGMKHMATVIGILLGVLILTLAGTWALLEYKKTSYNIRLPDIDSEDSSFEYGSWPALQNANFFEQVKNSFIAQGATFIESDLSEMKIRFYENGEMKEELPIISKGREGSWWETPAGLYKVKGKEENHFSSFGNVYMPWSMPFQGNFFIHGWPYYPDGTPVAQGYSGGCIRLSDDAAKRIYELASVGTPILVFEEDFKQDAYKYQVLGSSINAENYLAADLKNNFVFAEKDASEEVSIASITKLMTALVATEYINIEKEISITNDMLVYTSIPRLKAGQSLSVFNLLYPLLMESSNEAGVAIASILGEDRFVELMNEKAKAIGMNNSTFADPNGASANNKSTAEDLFKLAKYLYNNRSFVLDISKGEARDSVYGPPVWTGLDNFNIFAEDEEFVGGKVGMTNAAGETAISIFDMKFGVETRPIVVMVLGSNDREGEVKEIVAHIRANY</sequence>
<evidence type="ECO:0000313" key="15">
    <source>
        <dbReference type="EMBL" id="PIR98345.1"/>
    </source>
</evidence>
<name>A0A2H0VGV8_9BACT</name>
<evidence type="ECO:0000256" key="13">
    <source>
        <dbReference type="SAM" id="Phobius"/>
    </source>
</evidence>
<evidence type="ECO:0000256" key="2">
    <source>
        <dbReference type="ARBA" id="ARBA00007164"/>
    </source>
</evidence>
<evidence type="ECO:0000256" key="1">
    <source>
        <dbReference type="ARBA" id="ARBA00004752"/>
    </source>
</evidence>
<dbReference type="InterPro" id="IPR038063">
    <property type="entry name" value="Transpep_catalytic_dom"/>
</dbReference>
<gene>
    <name evidence="15" type="ORF">COT88_02135</name>
</gene>
<dbReference type="InterPro" id="IPR018044">
    <property type="entry name" value="Peptidase_S11"/>
</dbReference>
<dbReference type="SUPFAM" id="SSF56601">
    <property type="entry name" value="beta-lactamase/transpeptidase-like"/>
    <property type="match status" value="1"/>
</dbReference>
<feature type="domain" description="L,D-TPase catalytic" evidence="14">
    <location>
        <begin position="159"/>
        <end position="275"/>
    </location>
</feature>
<feature type="binding site" evidence="10">
    <location>
        <position position="479"/>
    </location>
    <ligand>
        <name>substrate</name>
    </ligand>
</feature>
<evidence type="ECO:0000256" key="6">
    <source>
        <dbReference type="ARBA" id="ARBA00022960"/>
    </source>
</evidence>
<keyword evidence="13" id="KW-1133">Transmembrane helix</keyword>
<comment type="similarity">
    <text evidence="2 12">Belongs to the peptidase S11 family.</text>
</comment>
<dbReference type="GO" id="GO:0018104">
    <property type="term" value="P:peptidoglycan-protein cross-linking"/>
    <property type="evidence" value="ECO:0007669"/>
    <property type="project" value="TreeGrafter"/>
</dbReference>
<feature type="active site" description="Proton donor/acceptor" evidence="11">
    <location>
        <position position="232"/>
    </location>
</feature>
<organism evidence="15 16">
    <name type="scientific">Candidatus Colwellbacteria bacterium CG10_big_fil_rev_8_21_14_0_10_41_28</name>
    <dbReference type="NCBI Taxonomy" id="1974539"/>
    <lineage>
        <taxon>Bacteria</taxon>
        <taxon>Candidatus Colwelliibacteriota</taxon>
    </lineage>
</organism>
<dbReference type="Proteomes" id="UP000230776">
    <property type="component" value="Unassembled WGS sequence"/>
</dbReference>
<dbReference type="Gene3D" id="2.40.440.10">
    <property type="entry name" value="L,D-transpeptidase catalytic domain-like"/>
    <property type="match status" value="1"/>
</dbReference>
<dbReference type="Pfam" id="PF00768">
    <property type="entry name" value="Peptidase_S11"/>
    <property type="match status" value="1"/>
</dbReference>
<dbReference type="Gene3D" id="3.40.710.10">
    <property type="entry name" value="DD-peptidase/beta-lactamase superfamily"/>
    <property type="match status" value="1"/>
</dbReference>
<dbReference type="GO" id="GO:0005576">
    <property type="term" value="C:extracellular region"/>
    <property type="evidence" value="ECO:0007669"/>
    <property type="project" value="TreeGrafter"/>
</dbReference>
<dbReference type="InterPro" id="IPR001967">
    <property type="entry name" value="Peptidase_S11_N"/>
</dbReference>
<keyword evidence="4" id="KW-0732">Signal</keyword>
<dbReference type="InterPro" id="IPR005490">
    <property type="entry name" value="LD_TPept_cat_dom"/>
</dbReference>
<comment type="caution">
    <text evidence="15">The sequence shown here is derived from an EMBL/GenBank/DDBJ whole genome shotgun (WGS) entry which is preliminary data.</text>
</comment>
<dbReference type="UniPathway" id="UPA00219"/>
<dbReference type="Pfam" id="PF03734">
    <property type="entry name" value="YkuD"/>
    <property type="match status" value="1"/>
</dbReference>
<dbReference type="CDD" id="cd16913">
    <property type="entry name" value="YkuD_like"/>
    <property type="match status" value="1"/>
</dbReference>
<evidence type="ECO:0000256" key="4">
    <source>
        <dbReference type="ARBA" id="ARBA00022729"/>
    </source>
</evidence>
<feature type="active site" description="Nucleophile" evidence="11">
    <location>
        <position position="251"/>
    </location>
</feature>
<dbReference type="InterPro" id="IPR050979">
    <property type="entry name" value="LD-transpeptidase"/>
</dbReference>
<feature type="active site" evidence="9">
    <location>
        <position position="376"/>
    </location>
</feature>
<evidence type="ECO:0000256" key="8">
    <source>
        <dbReference type="ARBA" id="ARBA00023316"/>
    </source>
</evidence>
<accession>A0A2H0VGV8</accession>
<evidence type="ECO:0000256" key="7">
    <source>
        <dbReference type="ARBA" id="ARBA00022984"/>
    </source>
</evidence>
<dbReference type="SUPFAM" id="SSF141523">
    <property type="entry name" value="L,D-transpeptidase catalytic domain-like"/>
    <property type="match status" value="1"/>
</dbReference>
<evidence type="ECO:0000256" key="5">
    <source>
        <dbReference type="ARBA" id="ARBA00022801"/>
    </source>
</evidence>
<keyword evidence="13" id="KW-0812">Transmembrane</keyword>
<reference evidence="16" key="1">
    <citation type="submission" date="2017-09" db="EMBL/GenBank/DDBJ databases">
        <title>Depth-based differentiation of microbial function through sediment-hosted aquifers and enrichment of novel symbionts in the deep terrestrial subsurface.</title>
        <authorList>
            <person name="Probst A.J."/>
            <person name="Ladd B."/>
            <person name="Jarett J.K."/>
            <person name="Geller-Mcgrath D.E."/>
            <person name="Sieber C.M.K."/>
            <person name="Emerson J.B."/>
            <person name="Anantharaman K."/>
            <person name="Thomas B.C."/>
            <person name="Malmstrom R."/>
            <person name="Stieglmeier M."/>
            <person name="Klingl A."/>
            <person name="Woyke T."/>
            <person name="Ryan C.M."/>
            <person name="Banfield J.F."/>
        </authorList>
    </citation>
    <scope>NUCLEOTIDE SEQUENCE [LARGE SCALE GENOMIC DNA]</scope>
</reference>
<feature type="transmembrane region" description="Helical" evidence="13">
    <location>
        <begin position="89"/>
        <end position="111"/>
    </location>
</feature>
<evidence type="ECO:0000313" key="16">
    <source>
        <dbReference type="Proteomes" id="UP000230776"/>
    </source>
</evidence>
<dbReference type="PANTHER" id="PTHR30582">
    <property type="entry name" value="L,D-TRANSPEPTIDASE"/>
    <property type="match status" value="1"/>
</dbReference>